<feature type="modified residue" description="4-aspartylphosphate" evidence="1">
    <location>
        <position position="68"/>
    </location>
</feature>
<keyword evidence="1" id="KW-0597">Phosphoprotein</keyword>
<dbReference type="AlphaFoldDB" id="A0A0L0ETJ6"/>
<dbReference type="Gene3D" id="3.40.50.2300">
    <property type="match status" value="1"/>
</dbReference>
<dbReference type="InterPro" id="IPR011006">
    <property type="entry name" value="CheY-like_superfamily"/>
</dbReference>
<sequence length="153" mass="17410">MSQNLGLILLVDDNEDDYEATLRSLRKNHLLNPVHWCKSGGDARDYLYHQGKYTDDDSVRRPTLMLLDLNMPGLDGRQLLRELKADRDMCAIPTIILTTSNDPKDIEECYTLGASTFIQKPVEFEGLTKAIQTMKDYWFGIALLPKSDEASNE</sequence>
<dbReference type="EMBL" id="LFZX01000048">
    <property type="protein sequence ID" value="KNC67812.1"/>
    <property type="molecule type" value="Genomic_DNA"/>
</dbReference>
<protein>
    <submittedName>
        <fullName evidence="3">Chemotaxis protein CheY</fullName>
    </submittedName>
</protein>
<name>A0A0L0ETJ6_9GAMM</name>
<dbReference type="PANTHER" id="PTHR44520:SF1">
    <property type="entry name" value="TWO-COMPONENT SYSTEM REGULATORY PROTEIN"/>
    <property type="match status" value="1"/>
</dbReference>
<dbReference type="GO" id="GO:0000160">
    <property type="term" value="P:phosphorelay signal transduction system"/>
    <property type="evidence" value="ECO:0007669"/>
    <property type="project" value="InterPro"/>
</dbReference>
<proteinExistence type="predicted"/>
<accession>A0A0L0ETJ6</accession>
<dbReference type="SMART" id="SM00448">
    <property type="entry name" value="REC"/>
    <property type="match status" value="1"/>
</dbReference>
<comment type="caution">
    <text evidence="3">The sequence shown here is derived from an EMBL/GenBank/DDBJ whole genome shotgun (WGS) entry which is preliminary data.</text>
</comment>
<dbReference type="CDD" id="cd17557">
    <property type="entry name" value="REC_Rcp-like"/>
    <property type="match status" value="1"/>
</dbReference>
<gene>
    <name evidence="3" type="ORF">AC626_08520</name>
</gene>
<evidence type="ECO:0000313" key="3">
    <source>
        <dbReference type="EMBL" id="KNC67812.1"/>
    </source>
</evidence>
<feature type="domain" description="Response regulatory" evidence="2">
    <location>
        <begin position="7"/>
        <end position="135"/>
    </location>
</feature>
<dbReference type="OrthoDB" id="9793549at2"/>
<evidence type="ECO:0000256" key="1">
    <source>
        <dbReference type="PROSITE-ProRule" id="PRU00169"/>
    </source>
</evidence>
<dbReference type="PATRIC" id="fig|43658.6.peg.6008"/>
<dbReference type="InterPro" id="IPR001789">
    <property type="entry name" value="Sig_transdc_resp-reg_receiver"/>
</dbReference>
<dbReference type="PANTHER" id="PTHR44520">
    <property type="entry name" value="RESPONSE REGULATOR RCP1-RELATED"/>
    <property type="match status" value="1"/>
</dbReference>
<evidence type="ECO:0000313" key="4">
    <source>
        <dbReference type="Proteomes" id="UP000036850"/>
    </source>
</evidence>
<dbReference type="Proteomes" id="UP000036850">
    <property type="component" value="Unassembled WGS sequence"/>
</dbReference>
<evidence type="ECO:0000259" key="2">
    <source>
        <dbReference type="PROSITE" id="PS50110"/>
    </source>
</evidence>
<organism evidence="3 4">
    <name type="scientific">Pseudoalteromonas rubra</name>
    <dbReference type="NCBI Taxonomy" id="43658"/>
    <lineage>
        <taxon>Bacteria</taxon>
        <taxon>Pseudomonadati</taxon>
        <taxon>Pseudomonadota</taxon>
        <taxon>Gammaproteobacteria</taxon>
        <taxon>Alteromonadales</taxon>
        <taxon>Pseudoalteromonadaceae</taxon>
        <taxon>Pseudoalteromonas</taxon>
    </lineage>
</organism>
<dbReference type="SUPFAM" id="SSF52172">
    <property type="entry name" value="CheY-like"/>
    <property type="match status" value="1"/>
</dbReference>
<dbReference type="PROSITE" id="PS50110">
    <property type="entry name" value="RESPONSE_REGULATORY"/>
    <property type="match status" value="1"/>
</dbReference>
<dbReference type="InterPro" id="IPR052893">
    <property type="entry name" value="TCS_response_regulator"/>
</dbReference>
<dbReference type="Pfam" id="PF00072">
    <property type="entry name" value="Response_reg"/>
    <property type="match status" value="1"/>
</dbReference>
<reference evidence="4" key="1">
    <citation type="submission" date="2015-07" db="EMBL/GenBank/DDBJ databases">
        <title>Draft genome sequence of a Pseudoalteromonas rubra strain, OCN096, isolated from Kaneohe Bay, Oahu, Hawaii.</title>
        <authorList>
            <person name="Beurmann S."/>
            <person name="Ushijima B."/>
            <person name="Belcaid M."/>
            <person name="Callahan S.M."/>
            <person name="Aeby G.S."/>
        </authorList>
    </citation>
    <scope>NUCLEOTIDE SEQUENCE [LARGE SCALE GENOMIC DNA]</scope>
    <source>
        <strain evidence="4">OCN096</strain>
    </source>
</reference>